<dbReference type="Pfam" id="PF14759">
    <property type="entry name" value="Reductase_C"/>
    <property type="match status" value="1"/>
</dbReference>
<name>A0ABV6RDA8_9MICO</name>
<keyword evidence="2" id="KW-0285">Flavoprotein</keyword>
<proteinExistence type="predicted"/>
<dbReference type="PANTHER" id="PTHR43557">
    <property type="entry name" value="APOPTOSIS-INDUCING FACTOR 1"/>
    <property type="match status" value="1"/>
</dbReference>
<accession>A0ABV6RDA8</accession>
<reference evidence="7 8" key="1">
    <citation type="submission" date="2024-09" db="EMBL/GenBank/DDBJ databases">
        <authorList>
            <person name="Sun Q."/>
            <person name="Mori K."/>
        </authorList>
    </citation>
    <scope>NUCLEOTIDE SEQUENCE [LARGE SCALE GENOMIC DNA]</scope>
    <source>
        <strain evidence="7 8">CICC 10874</strain>
    </source>
</reference>
<comment type="cofactor">
    <cofactor evidence="1">
        <name>FAD</name>
        <dbReference type="ChEBI" id="CHEBI:57692"/>
    </cofactor>
</comment>
<dbReference type="EMBL" id="JBHLSV010000017">
    <property type="protein sequence ID" value="MFC0674985.1"/>
    <property type="molecule type" value="Genomic_DNA"/>
</dbReference>
<dbReference type="InterPro" id="IPR023753">
    <property type="entry name" value="FAD/NAD-binding_dom"/>
</dbReference>
<gene>
    <name evidence="7" type="ORF">ACFFF6_13545</name>
</gene>
<comment type="caution">
    <text evidence="7">The sequence shown here is derived from an EMBL/GenBank/DDBJ whole genome shotgun (WGS) entry which is preliminary data.</text>
</comment>
<protein>
    <submittedName>
        <fullName evidence="7">NAD(P)/FAD-dependent oxidoreductase</fullName>
    </submittedName>
</protein>
<dbReference type="Pfam" id="PF07992">
    <property type="entry name" value="Pyr_redox_2"/>
    <property type="match status" value="1"/>
</dbReference>
<dbReference type="Proteomes" id="UP001589793">
    <property type="component" value="Unassembled WGS sequence"/>
</dbReference>
<evidence type="ECO:0000259" key="5">
    <source>
        <dbReference type="Pfam" id="PF07992"/>
    </source>
</evidence>
<dbReference type="PRINTS" id="PR00368">
    <property type="entry name" value="FADPNR"/>
</dbReference>
<evidence type="ECO:0000256" key="3">
    <source>
        <dbReference type="ARBA" id="ARBA00022827"/>
    </source>
</evidence>
<keyword evidence="8" id="KW-1185">Reference proteome</keyword>
<dbReference type="InterPro" id="IPR036188">
    <property type="entry name" value="FAD/NAD-bd_sf"/>
</dbReference>
<dbReference type="Gene3D" id="3.30.390.30">
    <property type="match status" value="1"/>
</dbReference>
<dbReference type="SUPFAM" id="SSF55424">
    <property type="entry name" value="FAD/NAD-linked reductases, dimerisation (C-terminal) domain"/>
    <property type="match status" value="1"/>
</dbReference>
<evidence type="ECO:0000313" key="7">
    <source>
        <dbReference type="EMBL" id="MFC0674985.1"/>
    </source>
</evidence>
<keyword evidence="3" id="KW-0274">FAD</keyword>
<dbReference type="InterPro" id="IPR016156">
    <property type="entry name" value="FAD/NAD-linked_Rdtase_dimer_sf"/>
</dbReference>
<dbReference type="InterPro" id="IPR028202">
    <property type="entry name" value="Reductase_C"/>
</dbReference>
<evidence type="ECO:0000259" key="6">
    <source>
        <dbReference type="Pfam" id="PF14759"/>
    </source>
</evidence>
<organism evidence="7 8">
    <name type="scientific">Brachybacterium hainanense</name>
    <dbReference type="NCBI Taxonomy" id="1541174"/>
    <lineage>
        <taxon>Bacteria</taxon>
        <taxon>Bacillati</taxon>
        <taxon>Actinomycetota</taxon>
        <taxon>Actinomycetes</taxon>
        <taxon>Micrococcales</taxon>
        <taxon>Dermabacteraceae</taxon>
        <taxon>Brachybacterium</taxon>
    </lineage>
</organism>
<sequence length="393" mass="42154">MDEDIRSIVIIGGGLAGAHAAQALRERSYDGALTLLAAEQHPPYERPPLSKGILLGEATADSAVVHPLSWYDEQGIDLRCGVRAESIDREAREVLLAGGERLGYDRLLLAPGANPRRLRSLEVEGADVRYLRTLDDSVALKERLSGRLLIIGGGWIGLEVAAAARAAGGTVTVAVRGELPLVQVLGREVAEVFAGLHREHGVDLRTQVEVKAVRREGEVTIAELSDGSVLEVDTILVGIGAAPAIELAAAAGLPGTEGIEVDAALRTVDPRVCAAGDVALHDHPRLGRMRVDHWDAAIEQGKHVAGTLLGSEEPYERLPYFFTDQYDLGMEYVGHPGERACEEVRLLGDVPGRVFRAYWLRDGTVVAGMHVNDWDAIEEVRRLVGGDAADLPG</sequence>
<feature type="domain" description="Reductase C-terminal" evidence="6">
    <location>
        <begin position="320"/>
        <end position="386"/>
    </location>
</feature>
<dbReference type="InterPro" id="IPR050446">
    <property type="entry name" value="FAD-oxidoreductase/Apoptosis"/>
</dbReference>
<dbReference type="RefSeq" id="WP_376981585.1">
    <property type="nucleotide sequence ID" value="NZ_JBHLSV010000017.1"/>
</dbReference>
<evidence type="ECO:0000256" key="2">
    <source>
        <dbReference type="ARBA" id="ARBA00022630"/>
    </source>
</evidence>
<dbReference type="PRINTS" id="PR00411">
    <property type="entry name" value="PNDRDTASEI"/>
</dbReference>
<evidence type="ECO:0000256" key="1">
    <source>
        <dbReference type="ARBA" id="ARBA00001974"/>
    </source>
</evidence>
<dbReference type="PANTHER" id="PTHR43557:SF2">
    <property type="entry name" value="RIESKE DOMAIN-CONTAINING PROTEIN-RELATED"/>
    <property type="match status" value="1"/>
</dbReference>
<dbReference type="SUPFAM" id="SSF51905">
    <property type="entry name" value="FAD/NAD(P)-binding domain"/>
    <property type="match status" value="2"/>
</dbReference>
<keyword evidence="4" id="KW-0560">Oxidoreductase</keyword>
<feature type="domain" description="FAD/NAD(P)-binding" evidence="5">
    <location>
        <begin position="7"/>
        <end position="301"/>
    </location>
</feature>
<evidence type="ECO:0000313" key="8">
    <source>
        <dbReference type="Proteomes" id="UP001589793"/>
    </source>
</evidence>
<dbReference type="Gene3D" id="3.50.50.60">
    <property type="entry name" value="FAD/NAD(P)-binding domain"/>
    <property type="match status" value="2"/>
</dbReference>
<evidence type="ECO:0000256" key="4">
    <source>
        <dbReference type="ARBA" id="ARBA00023002"/>
    </source>
</evidence>